<dbReference type="Gene3D" id="3.40.640.10">
    <property type="entry name" value="Type I PLP-dependent aspartate aminotransferase-like (Major domain)"/>
    <property type="match status" value="1"/>
</dbReference>
<dbReference type="InterPro" id="IPR015424">
    <property type="entry name" value="PyrdxlP-dep_Trfase"/>
</dbReference>
<comment type="caution">
    <text evidence="2">The sequence shown here is derived from an EMBL/GenBank/DDBJ whole genome shotgun (WGS) entry which is preliminary data.</text>
</comment>
<dbReference type="InterPro" id="IPR015422">
    <property type="entry name" value="PyrdxlP-dep_Trfase_small"/>
</dbReference>
<dbReference type="Pfam" id="PF00266">
    <property type="entry name" value="Aminotran_5"/>
    <property type="match status" value="1"/>
</dbReference>
<evidence type="ECO:0000313" key="2">
    <source>
        <dbReference type="EMBL" id="OIR05087.1"/>
    </source>
</evidence>
<dbReference type="Gene3D" id="3.90.1150.10">
    <property type="entry name" value="Aspartate Aminotransferase, domain 1"/>
    <property type="match status" value="1"/>
</dbReference>
<protein>
    <submittedName>
        <fullName evidence="2">Putative cysteine desulfurase</fullName>
        <ecNumber evidence="2">2.8.1.7</ecNumber>
    </submittedName>
</protein>
<dbReference type="PANTHER" id="PTHR43686">
    <property type="entry name" value="SULFURTRANSFERASE-RELATED"/>
    <property type="match status" value="1"/>
</dbReference>
<accession>A0A1J5S9S5</accession>
<name>A0A1J5S9S5_9ZZZZ</name>
<dbReference type="PANTHER" id="PTHR43686:SF1">
    <property type="entry name" value="AMINOTRAN_5 DOMAIN-CONTAINING PROTEIN"/>
    <property type="match status" value="1"/>
</dbReference>
<dbReference type="EMBL" id="MLJW01000053">
    <property type="protein sequence ID" value="OIR05087.1"/>
    <property type="molecule type" value="Genomic_DNA"/>
</dbReference>
<dbReference type="SUPFAM" id="SSF53383">
    <property type="entry name" value="PLP-dependent transferases"/>
    <property type="match status" value="1"/>
</dbReference>
<dbReference type="GO" id="GO:0031071">
    <property type="term" value="F:cysteine desulfurase activity"/>
    <property type="evidence" value="ECO:0007669"/>
    <property type="project" value="UniProtKB-EC"/>
</dbReference>
<reference evidence="2" key="1">
    <citation type="submission" date="2016-10" db="EMBL/GenBank/DDBJ databases">
        <title>Sequence of Gallionella enrichment culture.</title>
        <authorList>
            <person name="Poehlein A."/>
            <person name="Muehling M."/>
            <person name="Daniel R."/>
        </authorList>
    </citation>
    <scope>NUCLEOTIDE SEQUENCE</scope>
</reference>
<organism evidence="2">
    <name type="scientific">mine drainage metagenome</name>
    <dbReference type="NCBI Taxonomy" id="410659"/>
    <lineage>
        <taxon>unclassified sequences</taxon>
        <taxon>metagenomes</taxon>
        <taxon>ecological metagenomes</taxon>
    </lineage>
</organism>
<keyword evidence="2" id="KW-0808">Transferase</keyword>
<dbReference type="EC" id="2.8.1.7" evidence="2"/>
<gene>
    <name evidence="2" type="primary">csd_1</name>
    <name evidence="2" type="ORF">GALL_129030</name>
</gene>
<dbReference type="AlphaFoldDB" id="A0A1J5S9S5"/>
<evidence type="ECO:0000259" key="1">
    <source>
        <dbReference type="Pfam" id="PF00266"/>
    </source>
</evidence>
<dbReference type="InterPro" id="IPR000192">
    <property type="entry name" value="Aminotrans_V_dom"/>
</dbReference>
<proteinExistence type="predicted"/>
<feature type="domain" description="Aminotransferase class V" evidence="1">
    <location>
        <begin position="158"/>
        <end position="465"/>
    </location>
</feature>
<dbReference type="InterPro" id="IPR015421">
    <property type="entry name" value="PyrdxlP-dep_Trfase_major"/>
</dbReference>
<sequence>MLENYFKRFRDHIIGNEKKFQSPFGEKEIIYADWTASGRCYDLIEERLSKEVMPLLANTHTETTVTGTFMTKAYEESKQIIKKHVNASNTDVLIFSGSGMTGAVNKLQRILGLRVPERIMDYVEKNKLPDTDELKNNAISIHKIFSDYLHLDETLKPVIFVTQMEHHSNQTTWLETIATVEIIENDKNGNVDLDHLKELLEKYKHKKNKIAAITGCSNVTGIETPYHEIAKIIHQHGGLCFVDFACSAPYININMHPDDEAAHLDAIYFSPHKFLGGPGTPGVLIFNKKIYHNIIPDQPGGGTVVYTNPWKFHEYITDIEHREDGGTPPFLQGIKTAMCVKLKEEMGTDNILRREKELLKIIFERFASIDNIEVLEGNNKKRLGVVSFIIKGAHFNFIVKILNDKFGIQTRGGCACAGTYGHILLHVDEIKSYELLDSIHGGDLSCKPGWIRLSIHPTMTDEEVHFMMDAIEETAKNFADWQKDYVYNPDTNEFIFKDVSSADDEIINDWFSKSYAH</sequence>